<dbReference type="EMBL" id="CP000393">
    <property type="protein sequence ID" value="ABG53643.1"/>
    <property type="molecule type" value="Genomic_DNA"/>
</dbReference>
<evidence type="ECO:0000259" key="1">
    <source>
        <dbReference type="Pfam" id="PF18737"/>
    </source>
</evidence>
<name>Q10VT1_TRIEI</name>
<dbReference type="AlphaFoldDB" id="Q10VT1"/>
<feature type="domain" description="MAE-28990/MAE-18760-like HEPN" evidence="1">
    <location>
        <begin position="8"/>
        <end position="226"/>
    </location>
</feature>
<gene>
    <name evidence="2" type="ordered locus">Tery_4677</name>
</gene>
<accession>Q10VT1</accession>
<dbReference type="OrthoDB" id="571721at2"/>
<dbReference type="KEGG" id="ter:Tery_4677"/>
<dbReference type="InterPro" id="IPR040788">
    <property type="entry name" value="HEPN_MAE_28990"/>
</dbReference>
<evidence type="ECO:0000313" key="2">
    <source>
        <dbReference type="EMBL" id="ABG53643.1"/>
    </source>
</evidence>
<dbReference type="eggNOG" id="ENOG502ZC55">
    <property type="taxonomic scope" value="Bacteria"/>
</dbReference>
<reference evidence="2" key="1">
    <citation type="submission" date="2006-06" db="EMBL/GenBank/DDBJ databases">
        <title>Complete sequence of Trichodesmium erythraeum IMS101.</title>
        <authorList>
            <consortium name="US DOE Joint Genome Institute"/>
            <person name="Copeland A."/>
            <person name="Lucas S."/>
            <person name="Lapidus A."/>
            <person name="Barry K."/>
            <person name="Detter J.C."/>
            <person name="Glavina del Rio T."/>
            <person name="Hammon N."/>
            <person name="Israni S."/>
            <person name="Dalin E."/>
            <person name="Tice H."/>
            <person name="Pitluck S."/>
            <person name="Kiss H."/>
            <person name="Munk A.C."/>
            <person name="Brettin T."/>
            <person name="Bruce D."/>
            <person name="Han C."/>
            <person name="Tapia R."/>
            <person name="Gilna P."/>
            <person name="Schmutz J."/>
            <person name="Larimer F."/>
            <person name="Land M."/>
            <person name="Hauser L."/>
            <person name="Kyrpides N."/>
            <person name="Kim E."/>
            <person name="Richardson P."/>
        </authorList>
    </citation>
    <scope>NUCLEOTIDE SEQUENCE [LARGE SCALE GENOMIC DNA]</scope>
    <source>
        <strain evidence="2">IMS101</strain>
    </source>
</reference>
<dbReference type="RefSeq" id="WP_011613960.1">
    <property type="nucleotide sequence ID" value="NC_008312.1"/>
</dbReference>
<protein>
    <recommendedName>
        <fullName evidence="1">MAE-28990/MAE-18760-like HEPN domain-containing protein</fullName>
    </recommendedName>
</protein>
<organism evidence="2">
    <name type="scientific">Trichodesmium erythraeum (strain IMS101)</name>
    <dbReference type="NCBI Taxonomy" id="203124"/>
    <lineage>
        <taxon>Bacteria</taxon>
        <taxon>Bacillati</taxon>
        <taxon>Cyanobacteriota</taxon>
        <taxon>Cyanophyceae</taxon>
        <taxon>Oscillatoriophycideae</taxon>
        <taxon>Oscillatoriales</taxon>
        <taxon>Microcoleaceae</taxon>
        <taxon>Trichodesmium</taxon>
    </lineage>
</organism>
<proteinExistence type="predicted"/>
<dbReference type="HOGENOM" id="CLU_100975_0_0_3"/>
<dbReference type="Pfam" id="PF18737">
    <property type="entry name" value="HEPN_MAE_28990"/>
    <property type="match status" value="1"/>
</dbReference>
<sequence>MGRISFVIQDFNELSEEVSKYFIFLQDLEQGKVKLIKEIQGNNKANKIDVELENTLKASAYLLLYNLIESTMKNAIEAIFQELQEKDVSFDKIRPELKKIILVNLKGRNPDKILEKIQDISLDIVSIGFNKEELFTGNIDSKLIRETAKKYGFDSQTDDKKRTNDKNSYLLLIKNNRNDLAHGNRPFGDVGKSKTADELIEIKKTIVEYLKGILENIETYIDNEEYLDSTNTP</sequence>